<reference evidence="3 4" key="1">
    <citation type="submission" date="2014-12" db="EMBL/GenBank/DDBJ databases">
        <title>16Stimator: statistical estimation of ribosomal gene copy numbers from draft genome assemblies.</title>
        <authorList>
            <person name="Perisin M.A."/>
            <person name="Vetter M."/>
            <person name="Gilbert J.A."/>
            <person name="Bergelson J."/>
        </authorList>
    </citation>
    <scope>NUCLEOTIDE SEQUENCE [LARGE SCALE GENOMIC DNA]</scope>
    <source>
        <strain evidence="3 4">MEJ076</strain>
    </source>
</reference>
<dbReference type="OrthoDB" id="9791620at2"/>
<comment type="caution">
    <text evidence="3">The sequence shown here is derived from an EMBL/GenBank/DDBJ whole genome shotgun (WGS) entry which is preliminary data.</text>
</comment>
<feature type="domain" description="ATPase AAA-type core" evidence="2">
    <location>
        <begin position="845"/>
        <end position="919"/>
    </location>
</feature>
<dbReference type="GO" id="GO:0016887">
    <property type="term" value="F:ATP hydrolysis activity"/>
    <property type="evidence" value="ECO:0007669"/>
    <property type="project" value="InterPro"/>
</dbReference>
<evidence type="ECO:0000313" key="3">
    <source>
        <dbReference type="EMBL" id="KIP99961.1"/>
    </source>
</evidence>
<dbReference type="InterPro" id="IPR027417">
    <property type="entry name" value="P-loop_NTPase"/>
</dbReference>
<dbReference type="NCBIfam" id="NF045780">
    <property type="entry name" value="TrlF_fam_ATP"/>
    <property type="match status" value="1"/>
</dbReference>
<sequence length="983" mass="107942">MLERGSQWLRWEPHIHAPGTIINDQFGKDSLDAYLTALEEVTPTLRAIGITDYYGIDTYEKVRAKKQEGRLPDCHLLFPNIEMRLAIGTVRGNFVNVHLLIDPSASDHVEQINTLLGRLTFRVDEQDYGCTAAQLTRLGRHLNPLLSEDRAALEHGSQQYKVSLDDLQKALNNTWAKNNVLVAVAAGADGISGIKDAADATLRRGIERFARIIFSGSPNDRDFWLGLKEGFDADFVRTQYGALKPTLWGCDAHDIAKIGKPDLDRFCWIKGDASFDALRQACIEPRRAYVGVSPTAGATPSQVISRIEIKGAPWALTPDIGLNSGLVAIIGARGSGKTALADMIAAGCDAFPDTYNGQSFLSRANADGYLAGTTVALTWENGGDPEVRPLDQLGHNAWDGSARARYLSQQFVDELCSSSGMTDALLGEIERVIFEAHPTHERDGTVSFTGLLDLKASRFRNAREREEAALEVLSERIGVEMEKTKLVAVLKSQVEEKKKLIERYAADRAKLIPKGSDKEAARLSALTAAAEKARSNIRYFANQQASLTSIRDEVSDLRTNQAPEGLRSLKERHKAAHLNDDQWKPFLLNYDGDVDTVLADRQLAAEKSMASWKGSVPTLGPVEVPYVAETANLDQTALAPLEAEIKRLEKLIAADRETANKLGAISKRIAEETQLLQTLSERLVDCEGARTRATALTTEREQGYQRVFDAILGEETVLKTLYAPLMAKLAKVGGTVQKLTFSVDRAADVGAWARRGEELLDGRKPPFMGQGTLQTAATPYFVDAWEKGGSTEVSAAMSAFRTKYQDDLLAASKVPKGDQSYRVWSRNFAQWLFSTDHISLRYSIDYDGIDITKLSPGTRGIVLLLLYLALDDADDRPLIIDQPEENLDPKSIFDELVGLFQAAKSNRQVIIVTHNANLVVNADADQIIIANVGPHPSGALPPITYVSGGLHEAAIRESVCNILEGGERAFLERARRLRVTLDG</sequence>
<dbReference type="GO" id="GO:0005524">
    <property type="term" value="F:ATP binding"/>
    <property type="evidence" value="ECO:0007669"/>
    <property type="project" value="InterPro"/>
</dbReference>
<dbReference type="InterPro" id="IPR054787">
    <property type="entry name" value="TrlF_ATPase"/>
</dbReference>
<dbReference type="Pfam" id="PF13304">
    <property type="entry name" value="AAA_21"/>
    <property type="match status" value="1"/>
</dbReference>
<dbReference type="Proteomes" id="UP000035017">
    <property type="component" value="Unassembled WGS sequence"/>
</dbReference>
<evidence type="ECO:0000313" key="4">
    <source>
        <dbReference type="Proteomes" id="UP000035017"/>
    </source>
</evidence>
<dbReference type="PANTHER" id="PTHR32182">
    <property type="entry name" value="DNA REPLICATION AND REPAIR PROTEIN RECF"/>
    <property type="match status" value="1"/>
</dbReference>
<dbReference type="GO" id="GO:0006302">
    <property type="term" value="P:double-strand break repair"/>
    <property type="evidence" value="ECO:0007669"/>
    <property type="project" value="TreeGrafter"/>
</dbReference>
<keyword evidence="3" id="KW-0808">Transferase</keyword>
<dbReference type="GO" id="GO:0016740">
    <property type="term" value="F:transferase activity"/>
    <property type="evidence" value="ECO:0007669"/>
    <property type="project" value="UniProtKB-KW"/>
</dbReference>
<proteinExistence type="predicted"/>
<gene>
    <name evidence="3" type="ORF">RU07_17895</name>
</gene>
<protein>
    <submittedName>
        <fullName evidence="3">Phosphotransferase</fullName>
    </submittedName>
</protein>
<dbReference type="AlphaFoldDB" id="A0A0D0KPK7"/>
<dbReference type="PANTHER" id="PTHR32182:SF22">
    <property type="entry name" value="ATP-DEPENDENT ENDONUCLEASE, OLD FAMILY-RELATED"/>
    <property type="match status" value="1"/>
</dbReference>
<organism evidence="3 4">
    <name type="scientific">Agrobacterium tumefaciens</name>
    <dbReference type="NCBI Taxonomy" id="358"/>
    <lineage>
        <taxon>Bacteria</taxon>
        <taxon>Pseudomonadati</taxon>
        <taxon>Pseudomonadota</taxon>
        <taxon>Alphaproteobacteria</taxon>
        <taxon>Hyphomicrobiales</taxon>
        <taxon>Rhizobiaceae</taxon>
        <taxon>Rhizobium/Agrobacterium group</taxon>
        <taxon>Agrobacterium</taxon>
        <taxon>Agrobacterium tumefaciens complex</taxon>
    </lineage>
</organism>
<dbReference type="GO" id="GO:0000731">
    <property type="term" value="P:DNA synthesis involved in DNA repair"/>
    <property type="evidence" value="ECO:0007669"/>
    <property type="project" value="TreeGrafter"/>
</dbReference>
<feature type="coiled-coil region" evidence="1">
    <location>
        <begin position="456"/>
        <end position="507"/>
    </location>
</feature>
<evidence type="ECO:0000259" key="2">
    <source>
        <dbReference type="Pfam" id="PF13304"/>
    </source>
</evidence>
<name>A0A0D0KPK7_AGRTU</name>
<evidence type="ECO:0000256" key="1">
    <source>
        <dbReference type="SAM" id="Coils"/>
    </source>
</evidence>
<keyword evidence="1" id="KW-0175">Coiled coil</keyword>
<dbReference type="InterPro" id="IPR003959">
    <property type="entry name" value="ATPase_AAA_core"/>
</dbReference>
<dbReference type="Gene3D" id="3.40.50.300">
    <property type="entry name" value="P-loop containing nucleotide triphosphate hydrolases"/>
    <property type="match status" value="2"/>
</dbReference>
<dbReference type="SUPFAM" id="SSF52540">
    <property type="entry name" value="P-loop containing nucleoside triphosphate hydrolases"/>
    <property type="match status" value="1"/>
</dbReference>
<dbReference type="EMBL" id="JXQV01000023">
    <property type="protein sequence ID" value="KIP99961.1"/>
    <property type="molecule type" value="Genomic_DNA"/>
</dbReference>
<accession>A0A0D0KPK7</accession>